<reference evidence="3" key="1">
    <citation type="submission" date="2022-03" db="EMBL/GenBank/DDBJ databases">
        <title>Draft genome sequence of Aduncisulcus paluster, a free-living microaerophilic Fornicata.</title>
        <authorList>
            <person name="Yuyama I."/>
            <person name="Kume K."/>
            <person name="Tamura T."/>
            <person name="Inagaki Y."/>
            <person name="Hashimoto T."/>
        </authorList>
    </citation>
    <scope>NUCLEOTIDE SEQUENCE</scope>
    <source>
        <strain evidence="3">NY0171</strain>
    </source>
</reference>
<feature type="region of interest" description="Disordered" evidence="1">
    <location>
        <begin position="1"/>
        <end position="28"/>
    </location>
</feature>
<keyword evidence="2" id="KW-0812">Transmembrane</keyword>
<dbReference type="EMBL" id="BQXS01007790">
    <property type="protein sequence ID" value="GKT28530.1"/>
    <property type="molecule type" value="Genomic_DNA"/>
</dbReference>
<gene>
    <name evidence="3" type="ORF">ADUPG1_004968</name>
</gene>
<evidence type="ECO:0000256" key="1">
    <source>
        <dbReference type="SAM" id="MobiDB-lite"/>
    </source>
</evidence>
<evidence type="ECO:0000313" key="3">
    <source>
        <dbReference type="EMBL" id="GKT28530.1"/>
    </source>
</evidence>
<dbReference type="Proteomes" id="UP001057375">
    <property type="component" value="Unassembled WGS sequence"/>
</dbReference>
<evidence type="ECO:0000313" key="4">
    <source>
        <dbReference type="Proteomes" id="UP001057375"/>
    </source>
</evidence>
<name>A0ABQ5KB27_9EUKA</name>
<evidence type="ECO:0000256" key="2">
    <source>
        <dbReference type="SAM" id="Phobius"/>
    </source>
</evidence>
<keyword evidence="2" id="KW-0472">Membrane</keyword>
<keyword evidence="4" id="KW-1185">Reference proteome</keyword>
<comment type="caution">
    <text evidence="3">The sequence shown here is derived from an EMBL/GenBank/DDBJ whole genome shotgun (WGS) entry which is preliminary data.</text>
</comment>
<accession>A0ABQ5KB27</accession>
<feature type="transmembrane region" description="Helical" evidence="2">
    <location>
        <begin position="37"/>
        <end position="55"/>
    </location>
</feature>
<feature type="non-terminal residue" evidence="3">
    <location>
        <position position="1"/>
    </location>
</feature>
<keyword evidence="2" id="KW-1133">Transmembrane helix</keyword>
<proteinExistence type="predicted"/>
<sequence>RVTTHGGPWGDASTSLRLGSHDPRPTPNCTPAARHRAGLLVFYGAILLAAIKNYIMGCYKFLTCRDSIGIVAGCFQLSISFIQCGASLFTDLAPINNADRDIFINTADLNPHTGIIMQGCYQTTQQQIDQHISLFIRYVVSINQH</sequence>
<protein>
    <submittedName>
        <fullName evidence="3">Uncharacterized protein</fullName>
    </submittedName>
</protein>
<organism evidence="3 4">
    <name type="scientific">Aduncisulcus paluster</name>
    <dbReference type="NCBI Taxonomy" id="2918883"/>
    <lineage>
        <taxon>Eukaryota</taxon>
        <taxon>Metamonada</taxon>
        <taxon>Carpediemonas-like organisms</taxon>
        <taxon>Aduncisulcus</taxon>
    </lineage>
</organism>